<evidence type="ECO:0000313" key="3">
    <source>
        <dbReference type="Proteomes" id="UP001595556"/>
    </source>
</evidence>
<protein>
    <submittedName>
        <fullName evidence="2">GNAT family N-acetyltransferase</fullName>
    </submittedName>
</protein>
<dbReference type="InterPro" id="IPR016181">
    <property type="entry name" value="Acyl_CoA_acyltransferase"/>
</dbReference>
<reference evidence="3" key="1">
    <citation type="journal article" date="2019" name="Int. J. Syst. Evol. Microbiol.">
        <title>The Global Catalogue of Microorganisms (GCM) 10K type strain sequencing project: providing services to taxonomists for standard genome sequencing and annotation.</title>
        <authorList>
            <consortium name="The Broad Institute Genomics Platform"/>
            <consortium name="The Broad Institute Genome Sequencing Center for Infectious Disease"/>
            <person name="Wu L."/>
            <person name="Ma J."/>
        </authorList>
    </citation>
    <scope>NUCLEOTIDE SEQUENCE [LARGE SCALE GENOMIC DNA]</scope>
    <source>
        <strain evidence="3">KCTC 52168</strain>
    </source>
</reference>
<dbReference type="Proteomes" id="UP001595556">
    <property type="component" value="Unassembled WGS sequence"/>
</dbReference>
<feature type="domain" description="N-acetyltransferase" evidence="1">
    <location>
        <begin position="15"/>
        <end position="160"/>
    </location>
</feature>
<dbReference type="SUPFAM" id="SSF55729">
    <property type="entry name" value="Acyl-CoA N-acyltransferases (Nat)"/>
    <property type="match status" value="1"/>
</dbReference>
<name>A0ABV7H3F1_9BURK</name>
<evidence type="ECO:0000313" key="2">
    <source>
        <dbReference type="EMBL" id="MFC3146979.1"/>
    </source>
</evidence>
<gene>
    <name evidence="2" type="ORF">ACFOEN_04895</name>
</gene>
<comment type="caution">
    <text evidence="2">The sequence shown here is derived from an EMBL/GenBank/DDBJ whole genome shotgun (WGS) entry which is preliminary data.</text>
</comment>
<dbReference type="Pfam" id="PF13673">
    <property type="entry name" value="Acetyltransf_10"/>
    <property type="match status" value="1"/>
</dbReference>
<proteinExistence type="predicted"/>
<accession>A0ABV7H3F1</accession>
<evidence type="ECO:0000259" key="1">
    <source>
        <dbReference type="PROSITE" id="PS51186"/>
    </source>
</evidence>
<dbReference type="InterPro" id="IPR000182">
    <property type="entry name" value="GNAT_dom"/>
</dbReference>
<dbReference type="EMBL" id="JBHRTI010000003">
    <property type="protein sequence ID" value="MFC3146979.1"/>
    <property type="molecule type" value="Genomic_DNA"/>
</dbReference>
<organism evidence="2 3">
    <name type="scientific">Piscinibacterium candidicorallinum</name>
    <dbReference type="NCBI Taxonomy" id="1793872"/>
    <lineage>
        <taxon>Bacteria</taxon>
        <taxon>Pseudomonadati</taxon>
        <taxon>Pseudomonadota</taxon>
        <taxon>Betaproteobacteria</taxon>
        <taxon>Burkholderiales</taxon>
        <taxon>Piscinibacterium</taxon>
    </lineage>
</organism>
<sequence>MSTSASTPALAWTWARFADLSPFDVYDLLALRSEVFVVEQQCVFQDPDYVDQQCWHLLGRAKDDQGKLLAYLRLVDPGVKYPEPSIGRVISSPAVRGTGMGRVLVAEGIARHHATWPGQKNRIGAQARLERFYMDLGFRTISEPYIEDDIPHIEMILEAA</sequence>
<dbReference type="RefSeq" id="WP_377301634.1">
    <property type="nucleotide sequence ID" value="NZ_CP180191.1"/>
</dbReference>
<keyword evidence="3" id="KW-1185">Reference proteome</keyword>
<dbReference type="PROSITE" id="PS51186">
    <property type="entry name" value="GNAT"/>
    <property type="match status" value="1"/>
</dbReference>
<dbReference type="Gene3D" id="3.40.630.30">
    <property type="match status" value="1"/>
</dbReference>